<reference evidence="9 10" key="1">
    <citation type="submission" date="2021-06" db="EMBL/GenBank/DDBJ databases">
        <authorList>
            <person name="Palmer J.M."/>
        </authorList>
    </citation>
    <scope>NUCLEOTIDE SEQUENCE [LARGE SCALE GENOMIC DNA]</scope>
    <source>
        <strain evidence="9 10">XC_2019</strain>
        <tissue evidence="9">Muscle</tissue>
    </source>
</reference>
<gene>
    <name evidence="9" type="primary">ABCC5_2</name>
    <name evidence="9" type="ORF">XENOCAPTIV_009580</name>
</gene>
<feature type="transmembrane region" description="Helical" evidence="7">
    <location>
        <begin position="9"/>
        <end position="31"/>
    </location>
</feature>
<protein>
    <submittedName>
        <fullName evidence="9">Multidrug resistance-associated protein 5</fullName>
    </submittedName>
</protein>
<dbReference type="InterPro" id="IPR036640">
    <property type="entry name" value="ABC1_TM_sf"/>
</dbReference>
<keyword evidence="4" id="KW-0067">ATP-binding</keyword>
<dbReference type="EMBL" id="JAHRIN010000213">
    <property type="protein sequence ID" value="MEQ2190774.1"/>
    <property type="molecule type" value="Genomic_DNA"/>
</dbReference>
<dbReference type="InterPro" id="IPR011527">
    <property type="entry name" value="ABC1_TM_dom"/>
</dbReference>
<dbReference type="Pfam" id="PF00664">
    <property type="entry name" value="ABC_membrane"/>
    <property type="match status" value="1"/>
</dbReference>
<proteinExistence type="predicted"/>
<evidence type="ECO:0000256" key="7">
    <source>
        <dbReference type="SAM" id="Phobius"/>
    </source>
</evidence>
<dbReference type="Gene3D" id="1.20.1560.10">
    <property type="entry name" value="ABC transporter type 1, transmembrane domain"/>
    <property type="match status" value="1"/>
</dbReference>
<organism evidence="9 10">
    <name type="scientific">Xenoophorus captivus</name>
    <dbReference type="NCBI Taxonomy" id="1517983"/>
    <lineage>
        <taxon>Eukaryota</taxon>
        <taxon>Metazoa</taxon>
        <taxon>Chordata</taxon>
        <taxon>Craniata</taxon>
        <taxon>Vertebrata</taxon>
        <taxon>Euteleostomi</taxon>
        <taxon>Actinopterygii</taxon>
        <taxon>Neopterygii</taxon>
        <taxon>Teleostei</taxon>
        <taxon>Neoteleostei</taxon>
        <taxon>Acanthomorphata</taxon>
        <taxon>Ovalentaria</taxon>
        <taxon>Atherinomorphae</taxon>
        <taxon>Cyprinodontiformes</taxon>
        <taxon>Goodeidae</taxon>
        <taxon>Xenoophorus</taxon>
    </lineage>
</organism>
<comment type="caution">
    <text evidence="9">The sequence shown here is derived from an EMBL/GenBank/DDBJ whole genome shotgun (WGS) entry which is preliminary data.</text>
</comment>
<keyword evidence="1" id="KW-0813">Transport</keyword>
<feature type="transmembrane region" description="Helical" evidence="7">
    <location>
        <begin position="51"/>
        <end position="68"/>
    </location>
</feature>
<evidence type="ECO:0000256" key="2">
    <source>
        <dbReference type="ARBA" id="ARBA00022692"/>
    </source>
</evidence>
<dbReference type="PANTHER" id="PTHR24223:SF355">
    <property type="entry name" value="MULTIDRUG RESISTANCE-ASSOCIATED PROTEIN 5"/>
    <property type="match status" value="1"/>
</dbReference>
<keyword evidence="5 7" id="KW-1133">Transmembrane helix</keyword>
<keyword evidence="10" id="KW-1185">Reference proteome</keyword>
<evidence type="ECO:0000256" key="5">
    <source>
        <dbReference type="ARBA" id="ARBA00022989"/>
    </source>
</evidence>
<evidence type="ECO:0000259" key="8">
    <source>
        <dbReference type="PROSITE" id="PS50929"/>
    </source>
</evidence>
<accession>A0ABV0Q4R6</accession>
<keyword evidence="2 7" id="KW-0812">Transmembrane</keyword>
<dbReference type="PROSITE" id="PS50929">
    <property type="entry name" value="ABC_TM1F"/>
    <property type="match status" value="1"/>
</dbReference>
<dbReference type="Proteomes" id="UP001434883">
    <property type="component" value="Unassembled WGS sequence"/>
</dbReference>
<dbReference type="InterPro" id="IPR050173">
    <property type="entry name" value="ABC_transporter_C-like"/>
</dbReference>
<dbReference type="PANTHER" id="PTHR24223">
    <property type="entry name" value="ATP-BINDING CASSETTE SUB-FAMILY C"/>
    <property type="match status" value="1"/>
</dbReference>
<feature type="domain" description="ABC transmembrane type-1" evidence="8">
    <location>
        <begin position="54"/>
        <end position="120"/>
    </location>
</feature>
<evidence type="ECO:0000313" key="10">
    <source>
        <dbReference type="Proteomes" id="UP001434883"/>
    </source>
</evidence>
<sequence>SCDFLLKGSLVGICGSVGMFVICCSICPQNTSLISANETMESNSMRLNPHIQYYSTVYVISMAAALFLKTVRGLVFVKCTVKAASALHDKLFSRLLLSPMRFFDTTPLGRILTRFSRDMDEGEP</sequence>
<evidence type="ECO:0000313" key="9">
    <source>
        <dbReference type="EMBL" id="MEQ2190774.1"/>
    </source>
</evidence>
<evidence type="ECO:0000256" key="4">
    <source>
        <dbReference type="ARBA" id="ARBA00022840"/>
    </source>
</evidence>
<dbReference type="SUPFAM" id="SSF90123">
    <property type="entry name" value="ABC transporter transmembrane region"/>
    <property type="match status" value="1"/>
</dbReference>
<name>A0ABV0Q4R6_9TELE</name>
<evidence type="ECO:0000256" key="6">
    <source>
        <dbReference type="ARBA" id="ARBA00023136"/>
    </source>
</evidence>
<feature type="non-terminal residue" evidence="9">
    <location>
        <position position="1"/>
    </location>
</feature>
<evidence type="ECO:0000256" key="1">
    <source>
        <dbReference type="ARBA" id="ARBA00022448"/>
    </source>
</evidence>
<evidence type="ECO:0000256" key="3">
    <source>
        <dbReference type="ARBA" id="ARBA00022741"/>
    </source>
</evidence>
<keyword evidence="6 7" id="KW-0472">Membrane</keyword>
<keyword evidence="3" id="KW-0547">Nucleotide-binding</keyword>